<dbReference type="InterPro" id="IPR018060">
    <property type="entry name" value="HTH_AraC"/>
</dbReference>
<dbReference type="SMART" id="SM00342">
    <property type="entry name" value="HTH_ARAC"/>
    <property type="match status" value="1"/>
</dbReference>
<evidence type="ECO:0000313" key="5">
    <source>
        <dbReference type="EMBL" id="AJD51681.1"/>
    </source>
</evidence>
<dbReference type="Gene3D" id="1.10.10.60">
    <property type="entry name" value="Homeodomain-like"/>
    <property type="match status" value="2"/>
</dbReference>
<evidence type="ECO:0000259" key="4">
    <source>
        <dbReference type="PROSITE" id="PS01124"/>
    </source>
</evidence>
<dbReference type="KEGG" id="txi:TH3_07805"/>
<name>A0AB72UBM7_9PROT</name>
<dbReference type="InterPro" id="IPR050204">
    <property type="entry name" value="AraC_XylS_family_regulators"/>
</dbReference>
<dbReference type="EMBL" id="CP004388">
    <property type="protein sequence ID" value="AJD51681.1"/>
    <property type="molecule type" value="Genomic_DNA"/>
</dbReference>
<dbReference type="GO" id="GO:0043565">
    <property type="term" value="F:sequence-specific DNA binding"/>
    <property type="evidence" value="ECO:0007669"/>
    <property type="project" value="InterPro"/>
</dbReference>
<dbReference type="SUPFAM" id="SSF46689">
    <property type="entry name" value="Homeodomain-like"/>
    <property type="match status" value="2"/>
</dbReference>
<reference evidence="5 6" key="1">
    <citation type="journal article" date="2012" name="J. Bacteriol.">
        <title>Genome sequence of Thalassospira xiamenensis type strain M-5.</title>
        <authorList>
            <person name="Lai Q."/>
            <person name="Shao Z."/>
        </authorList>
    </citation>
    <scope>NUCLEOTIDE SEQUENCE [LARGE SCALE GENOMIC DNA]</scope>
    <source>
        <strain evidence="5 6">M-5</strain>
    </source>
</reference>
<proteinExistence type="predicted"/>
<dbReference type="GO" id="GO:0003700">
    <property type="term" value="F:DNA-binding transcription factor activity"/>
    <property type="evidence" value="ECO:0007669"/>
    <property type="project" value="InterPro"/>
</dbReference>
<gene>
    <name evidence="5" type="ORF">TH3_07805</name>
</gene>
<dbReference type="Proteomes" id="UP000007127">
    <property type="component" value="Chromosome"/>
</dbReference>
<keyword evidence="2" id="KW-0238">DNA-binding</keyword>
<keyword evidence="1" id="KW-0805">Transcription regulation</keyword>
<accession>A0AB72UBM7</accession>
<dbReference type="PROSITE" id="PS00041">
    <property type="entry name" value="HTH_ARAC_FAMILY_1"/>
    <property type="match status" value="1"/>
</dbReference>
<evidence type="ECO:0000313" key="6">
    <source>
        <dbReference type="Proteomes" id="UP000007127"/>
    </source>
</evidence>
<organism evidence="5 6">
    <name type="scientific">Thalassospira xiamenensis M-5 = DSM 17429</name>
    <dbReference type="NCBI Taxonomy" id="1123366"/>
    <lineage>
        <taxon>Bacteria</taxon>
        <taxon>Pseudomonadati</taxon>
        <taxon>Pseudomonadota</taxon>
        <taxon>Alphaproteobacteria</taxon>
        <taxon>Rhodospirillales</taxon>
        <taxon>Thalassospiraceae</taxon>
        <taxon>Thalassospira</taxon>
    </lineage>
</organism>
<feature type="domain" description="HTH araC/xylS-type" evidence="4">
    <location>
        <begin position="191"/>
        <end position="289"/>
    </location>
</feature>
<keyword evidence="3" id="KW-0804">Transcription</keyword>
<dbReference type="PROSITE" id="PS01124">
    <property type="entry name" value="HTH_ARAC_FAMILY_2"/>
    <property type="match status" value="1"/>
</dbReference>
<dbReference type="PRINTS" id="PR00032">
    <property type="entry name" value="HTHARAC"/>
</dbReference>
<evidence type="ECO:0000256" key="1">
    <source>
        <dbReference type="ARBA" id="ARBA00023015"/>
    </source>
</evidence>
<dbReference type="PANTHER" id="PTHR46796">
    <property type="entry name" value="HTH-TYPE TRANSCRIPTIONAL ACTIVATOR RHAS-RELATED"/>
    <property type="match status" value="1"/>
</dbReference>
<dbReference type="Pfam" id="PF12833">
    <property type="entry name" value="HTH_18"/>
    <property type="match status" value="1"/>
</dbReference>
<dbReference type="PANTHER" id="PTHR46796:SF6">
    <property type="entry name" value="ARAC SUBFAMILY"/>
    <property type="match status" value="1"/>
</dbReference>
<dbReference type="InterPro" id="IPR009057">
    <property type="entry name" value="Homeodomain-like_sf"/>
</dbReference>
<sequence>MSFLQEDTLLREEAGTWKDIEIQIFSHRSLRKPFLVPAVAEPMLVWVLSGAATVAERELDGEWVSSDVSAGDFFLTYSSTPYEMRWKVRDKEPFQVMHVYLSIPLLEEAASEILGLSAKQISLREVSGERDEIIGNLLTLLSQEIRAPHLKSALYIAGIAQSIAVHLVRKYGLSDSGKTLYGSRLPAFKLSRVQAYLKAHLDKKFDLEQCAKEAGLSPFHFTRLFKKTTGISPSQYFIRQKIAKSQILLQETEMSIIEIALAVGYENPGHFSQVFKRETGLTPRQYRSN</sequence>
<protein>
    <submittedName>
        <fullName evidence="5">AraC family transcriptional regulator</fullName>
    </submittedName>
</protein>
<dbReference type="InterPro" id="IPR020449">
    <property type="entry name" value="Tscrpt_reg_AraC-type_HTH"/>
</dbReference>
<dbReference type="AlphaFoldDB" id="A0AB72UBM7"/>
<dbReference type="InterPro" id="IPR018062">
    <property type="entry name" value="HTH_AraC-typ_CS"/>
</dbReference>
<evidence type="ECO:0000256" key="2">
    <source>
        <dbReference type="ARBA" id="ARBA00023125"/>
    </source>
</evidence>
<evidence type="ECO:0000256" key="3">
    <source>
        <dbReference type="ARBA" id="ARBA00023163"/>
    </source>
</evidence>